<accession>A0A6L6PIT3</accession>
<dbReference type="AlphaFoldDB" id="A0A6L6PIT3"/>
<keyword evidence="1" id="KW-0472">Membrane</keyword>
<proteinExistence type="predicted"/>
<evidence type="ECO:0000313" key="2">
    <source>
        <dbReference type="EMBL" id="MTV38467.1"/>
    </source>
</evidence>
<comment type="caution">
    <text evidence="2">The sequence shown here is derived from an EMBL/GenBank/DDBJ whole genome shotgun (WGS) entry which is preliminary data.</text>
</comment>
<evidence type="ECO:0000256" key="1">
    <source>
        <dbReference type="SAM" id="Phobius"/>
    </source>
</evidence>
<keyword evidence="1" id="KW-1133">Transmembrane helix</keyword>
<name>A0A6L6PIT3_9BURK</name>
<evidence type="ECO:0000313" key="3">
    <source>
        <dbReference type="Proteomes" id="UP000475582"/>
    </source>
</evidence>
<feature type="transmembrane region" description="Helical" evidence="1">
    <location>
        <begin position="86"/>
        <end position="105"/>
    </location>
</feature>
<keyword evidence="1" id="KW-0812">Transmembrane</keyword>
<dbReference type="OrthoDB" id="8704084at2"/>
<dbReference type="EMBL" id="WNKY01000011">
    <property type="protein sequence ID" value="MTV38467.1"/>
    <property type="molecule type" value="Genomic_DNA"/>
</dbReference>
<reference evidence="2 3" key="1">
    <citation type="submission" date="2019-11" db="EMBL/GenBank/DDBJ databases">
        <title>Type strains purchased from KCTC, JCM and DSMZ.</title>
        <authorList>
            <person name="Lu H."/>
        </authorList>
    </citation>
    <scope>NUCLEOTIDE SEQUENCE [LARGE SCALE GENOMIC DNA]</scope>
    <source>
        <strain evidence="2 3">KCTC 22382</strain>
    </source>
</reference>
<organism evidence="2 3">
    <name type="scientific">Duganella radicis</name>
    <dbReference type="NCBI Taxonomy" id="551988"/>
    <lineage>
        <taxon>Bacteria</taxon>
        <taxon>Pseudomonadati</taxon>
        <taxon>Pseudomonadota</taxon>
        <taxon>Betaproteobacteria</taxon>
        <taxon>Burkholderiales</taxon>
        <taxon>Oxalobacteraceae</taxon>
        <taxon>Telluria group</taxon>
        <taxon>Duganella</taxon>
    </lineage>
</organism>
<keyword evidence="3" id="KW-1185">Reference proteome</keyword>
<sequence>MKASTKAALISALIFPGLGHLFLRPARALRGLLFMAPAALVASYIVRQVLSVSLQVLGDLNSGALAADPGAIMARLDAAGSPADNWMVLLGMLCWVGAIADALWLGRRNGD</sequence>
<dbReference type="RefSeq" id="WP_155463961.1">
    <property type="nucleotide sequence ID" value="NZ_WNKY01000011.1"/>
</dbReference>
<gene>
    <name evidence="2" type="ORF">GM676_12855</name>
</gene>
<protein>
    <submittedName>
        <fullName evidence="2">Uncharacterized protein</fullName>
    </submittedName>
</protein>
<dbReference type="Proteomes" id="UP000475582">
    <property type="component" value="Unassembled WGS sequence"/>
</dbReference>